<dbReference type="Ensembl" id="ENSCCAT00000022975.1">
    <property type="protein sequence ID" value="ENSCCAP00000005633.1"/>
    <property type="gene ID" value="ENSCCAG00000020571.1"/>
</dbReference>
<dbReference type="InterPro" id="IPR001096">
    <property type="entry name" value="Peptidase_C13"/>
</dbReference>
<dbReference type="GeneTree" id="ENSGT00940000154782"/>
<sequence length="371" mass="41435">IPEENSNRCTGHSAVPMDDPKDGDKHWVVILAGSNGWYNYRHQADAYQVIHWNGIPNEQIVVMMYDDTAYAEDNPTPGIVTDRPNGTDVYKGVPKDYTGEDVTPQNFLAILRGDAEAVKGIGSGKVLKSGPQDHVVRLNHPLHVQTQNVPKDGACYYDEKRSTCLGDWYSVNWMEDSDVEDLMKETLRKQYHLVKSHTNTSHVMRYGNKTISTMKVMQFQGMKHNAISPISLPPVTRLDLTPSPDVPLMIRKRKQLTEEIQQCLDSRHLNEKSVQKIVSLLAAFEAEVEHPAHGTQLLPRGPVALPGTLLQLTLPHVRVCVETSVHVGQPLRETVFASQDKTVYGPCVPWSLLKSHLLVAFPSVSAPPKEC</sequence>
<evidence type="ECO:0000313" key="4">
    <source>
        <dbReference type="Proteomes" id="UP000233040"/>
    </source>
</evidence>
<organism evidence="3 4">
    <name type="scientific">Cebus imitator</name>
    <name type="common">Panamanian white-faced capuchin</name>
    <name type="synonym">Cebus capucinus imitator</name>
    <dbReference type="NCBI Taxonomy" id="2715852"/>
    <lineage>
        <taxon>Eukaryota</taxon>
        <taxon>Metazoa</taxon>
        <taxon>Chordata</taxon>
        <taxon>Craniata</taxon>
        <taxon>Vertebrata</taxon>
        <taxon>Euteleostomi</taxon>
        <taxon>Mammalia</taxon>
        <taxon>Eutheria</taxon>
        <taxon>Euarchontoglires</taxon>
        <taxon>Primates</taxon>
        <taxon>Haplorrhini</taxon>
        <taxon>Platyrrhini</taxon>
        <taxon>Cebidae</taxon>
        <taxon>Cebinae</taxon>
        <taxon>Cebus</taxon>
    </lineage>
</organism>
<evidence type="ECO:0000313" key="3">
    <source>
        <dbReference type="Ensembl" id="ENSCCAP00000005633.1"/>
    </source>
</evidence>
<feature type="region of interest" description="Disordered" evidence="2">
    <location>
        <begin position="1"/>
        <end position="20"/>
    </location>
</feature>
<evidence type="ECO:0000256" key="1">
    <source>
        <dbReference type="ARBA" id="ARBA00009941"/>
    </source>
</evidence>
<dbReference type="GO" id="GO:0006624">
    <property type="term" value="P:vacuolar protein processing"/>
    <property type="evidence" value="ECO:0007669"/>
    <property type="project" value="TreeGrafter"/>
</dbReference>
<name>A0A2K5PPQ8_CEBIM</name>
<evidence type="ECO:0008006" key="5">
    <source>
        <dbReference type="Google" id="ProtNLM"/>
    </source>
</evidence>
<comment type="similarity">
    <text evidence="1">Belongs to the peptidase C13 family.</text>
</comment>
<accession>A0A2K5PPQ8</accession>
<reference evidence="3" key="2">
    <citation type="submission" date="2025-09" db="UniProtKB">
        <authorList>
            <consortium name="Ensembl"/>
        </authorList>
    </citation>
    <scope>IDENTIFICATION</scope>
</reference>
<dbReference type="PRINTS" id="PR00776">
    <property type="entry name" value="HEMOGLOBNASE"/>
</dbReference>
<evidence type="ECO:0000256" key="2">
    <source>
        <dbReference type="SAM" id="MobiDB-lite"/>
    </source>
</evidence>
<dbReference type="Proteomes" id="UP000233040">
    <property type="component" value="Unassembled WGS sequence"/>
</dbReference>
<dbReference type="STRING" id="9516.ENSCCAP00000005633"/>
<dbReference type="GO" id="GO:0051603">
    <property type="term" value="P:proteolysis involved in protein catabolic process"/>
    <property type="evidence" value="ECO:0007669"/>
    <property type="project" value="TreeGrafter"/>
</dbReference>
<protein>
    <recommendedName>
        <fullName evidence="5">Legumain</fullName>
    </recommendedName>
</protein>
<dbReference type="Gene3D" id="3.40.50.1460">
    <property type="match status" value="2"/>
</dbReference>
<dbReference type="OMA" id="XLHVKDL"/>
<dbReference type="PANTHER" id="PTHR12000">
    <property type="entry name" value="HEMOGLOBINASE FAMILY MEMBER"/>
    <property type="match status" value="1"/>
</dbReference>
<dbReference type="Pfam" id="PF01650">
    <property type="entry name" value="Peptidase_C13"/>
    <property type="match status" value="2"/>
</dbReference>
<dbReference type="AlphaFoldDB" id="A0A2K5PPQ8"/>
<dbReference type="GO" id="GO:0005773">
    <property type="term" value="C:vacuole"/>
    <property type="evidence" value="ECO:0007669"/>
    <property type="project" value="GOC"/>
</dbReference>
<reference evidence="3" key="1">
    <citation type="submission" date="2025-08" db="UniProtKB">
        <authorList>
            <consortium name="Ensembl"/>
        </authorList>
    </citation>
    <scope>IDENTIFICATION</scope>
</reference>
<keyword evidence="4" id="KW-1185">Reference proteome</keyword>
<dbReference type="GO" id="GO:0004197">
    <property type="term" value="F:cysteine-type endopeptidase activity"/>
    <property type="evidence" value="ECO:0007669"/>
    <property type="project" value="TreeGrafter"/>
</dbReference>
<proteinExistence type="inferred from homology"/>
<dbReference type="PANTHER" id="PTHR12000:SF42">
    <property type="entry name" value="LEGUMAIN"/>
    <property type="match status" value="1"/>
</dbReference>